<name>A0A1T4Y349_9BACL</name>
<dbReference type="Gene3D" id="3.30.70.1950">
    <property type="match status" value="1"/>
</dbReference>
<organism evidence="3 4">
    <name type="scientific">Sporosarcina newyorkensis</name>
    <dbReference type="NCBI Taxonomy" id="759851"/>
    <lineage>
        <taxon>Bacteria</taxon>
        <taxon>Bacillati</taxon>
        <taxon>Bacillota</taxon>
        <taxon>Bacilli</taxon>
        <taxon>Bacillales</taxon>
        <taxon>Caryophanaceae</taxon>
        <taxon>Sporosarcina</taxon>
    </lineage>
</organism>
<dbReference type="EMBL" id="FUYJ01000002">
    <property type="protein sequence ID" value="SKA96170.1"/>
    <property type="molecule type" value="Genomic_DNA"/>
</dbReference>
<comment type="function">
    <text evidence="2">Enables the recognition and targeting of unfolded and aggregated proteins to the ClpC protease or to other proteins involved in proteolysis.</text>
</comment>
<evidence type="ECO:0000256" key="1">
    <source>
        <dbReference type="ARBA" id="ARBA00005397"/>
    </source>
</evidence>
<reference evidence="4" key="1">
    <citation type="submission" date="2017-02" db="EMBL/GenBank/DDBJ databases">
        <authorList>
            <person name="Varghese N."/>
            <person name="Submissions S."/>
        </authorList>
    </citation>
    <scope>NUCLEOTIDE SEQUENCE [LARGE SCALE GENOMIC DNA]</scope>
    <source>
        <strain evidence="4">DSM 23966</strain>
    </source>
</reference>
<protein>
    <recommendedName>
        <fullName evidence="2">Adapter protein MecA</fullName>
    </recommendedName>
</protein>
<sequence length="216" mass="25404">MEIERINENTVKFYLSYGDIEDRGFSKEDVWYNRDKSEELFWDMMDELGDDTEFEVEGPLWIQVNAMNEGIEVIVTRAHLPKNAESSQFPFGIEDPEELFDPIFDAINETEEDSEEEVQVNDKLFVFRDFDELIPLASQMASLEDPFETQLYAFEGRYYLNLRFDYTLIDTKRAKDIISMITEYGILSKMSIHRIEEYGTAVMESDAFAQIDKYFS</sequence>
<dbReference type="PIRSF" id="PIRSF029008">
    <property type="entry name" value="MecA"/>
    <property type="match status" value="1"/>
</dbReference>
<comment type="similarity">
    <text evidence="1 2">Belongs to the MecA family.</text>
</comment>
<evidence type="ECO:0000313" key="4">
    <source>
        <dbReference type="Proteomes" id="UP000190042"/>
    </source>
</evidence>
<proteinExistence type="inferred from homology"/>
<dbReference type="NCBIfam" id="NF002644">
    <property type="entry name" value="PRK02315.1-5"/>
    <property type="match status" value="1"/>
</dbReference>
<comment type="subunit">
    <text evidence="2">Homodimer.</text>
</comment>
<dbReference type="Proteomes" id="UP000190042">
    <property type="component" value="Unassembled WGS sequence"/>
</dbReference>
<comment type="domain">
    <text evidence="2">The N-terminal domain probably binds unfolded/aggregated proteins; the C-terminal domain interacts with ClpC.</text>
</comment>
<accession>A0A1T4Y349</accession>
<evidence type="ECO:0000256" key="2">
    <source>
        <dbReference type="HAMAP-Rule" id="MF_01124"/>
    </source>
</evidence>
<dbReference type="GO" id="GO:0030674">
    <property type="term" value="F:protein-macromolecule adaptor activity"/>
    <property type="evidence" value="ECO:0007669"/>
    <property type="project" value="UniProtKB-UniRule"/>
</dbReference>
<keyword evidence="4" id="KW-1185">Reference proteome</keyword>
<dbReference type="InterPro" id="IPR038471">
    <property type="entry name" value="MecA_C_sf"/>
</dbReference>
<dbReference type="PANTHER" id="PTHR39161:SF1">
    <property type="entry name" value="ADAPTER PROTEIN MECA 1"/>
    <property type="match status" value="1"/>
</dbReference>
<dbReference type="RefSeq" id="WP_078817335.1">
    <property type="nucleotide sequence ID" value="NZ_FUYJ01000002.1"/>
</dbReference>
<dbReference type="PANTHER" id="PTHR39161">
    <property type="entry name" value="ADAPTER PROTEIN MECA"/>
    <property type="match status" value="1"/>
</dbReference>
<dbReference type="InterPro" id="IPR008681">
    <property type="entry name" value="Neg-reg_MecA"/>
</dbReference>
<evidence type="ECO:0000313" key="3">
    <source>
        <dbReference type="EMBL" id="SKA96170.1"/>
    </source>
</evidence>
<dbReference type="HAMAP" id="MF_01124">
    <property type="entry name" value="MecA"/>
    <property type="match status" value="1"/>
</dbReference>
<gene>
    <name evidence="2" type="primary">mecA</name>
    <name evidence="3" type="ORF">SAMN04244570_1776</name>
</gene>
<dbReference type="AlphaFoldDB" id="A0A1T4Y349"/>
<dbReference type="Pfam" id="PF05389">
    <property type="entry name" value="MecA"/>
    <property type="match status" value="1"/>
</dbReference>